<evidence type="ECO:0000256" key="1">
    <source>
        <dbReference type="SAM" id="Phobius"/>
    </source>
</evidence>
<evidence type="ECO:0000259" key="2">
    <source>
        <dbReference type="Pfam" id="PF00149"/>
    </source>
</evidence>
<dbReference type="PANTHER" id="PTHR31302">
    <property type="entry name" value="TRANSMEMBRANE PROTEIN WITH METALLOPHOSPHOESTERASE DOMAIN-RELATED"/>
    <property type="match status" value="1"/>
</dbReference>
<dbReference type="InterPro" id="IPR051158">
    <property type="entry name" value="Metallophosphoesterase_sf"/>
</dbReference>
<dbReference type="Pfam" id="PF00149">
    <property type="entry name" value="Metallophos"/>
    <property type="match status" value="1"/>
</dbReference>
<dbReference type="SUPFAM" id="SSF56300">
    <property type="entry name" value="Metallo-dependent phosphatases"/>
    <property type="match status" value="1"/>
</dbReference>
<keyword evidence="1" id="KW-0812">Transmembrane</keyword>
<keyword evidence="1" id="KW-1133">Transmembrane helix</keyword>
<dbReference type="Proteomes" id="UP001601059">
    <property type="component" value="Unassembled WGS sequence"/>
</dbReference>
<dbReference type="RefSeq" id="WP_389361955.1">
    <property type="nucleotide sequence ID" value="NZ_JBIACK010000007.1"/>
</dbReference>
<evidence type="ECO:0000313" key="3">
    <source>
        <dbReference type="EMBL" id="MFE8701994.1"/>
    </source>
</evidence>
<dbReference type="Gene3D" id="3.60.21.10">
    <property type="match status" value="1"/>
</dbReference>
<protein>
    <submittedName>
        <fullName evidence="3">Metallophosphoesterase</fullName>
    </submittedName>
</protein>
<gene>
    <name evidence="3" type="ORF">ACFYKX_15445</name>
</gene>
<name>A0ABW6KE30_9BACI</name>
<keyword evidence="1" id="KW-0472">Membrane</keyword>
<proteinExistence type="predicted"/>
<dbReference type="EMBL" id="JBIACK010000007">
    <property type="protein sequence ID" value="MFE8701994.1"/>
    <property type="molecule type" value="Genomic_DNA"/>
</dbReference>
<comment type="caution">
    <text evidence="3">The sequence shown here is derived from an EMBL/GenBank/DDBJ whole genome shotgun (WGS) entry which is preliminary data.</text>
</comment>
<dbReference type="InterPro" id="IPR029052">
    <property type="entry name" value="Metallo-depent_PP-like"/>
</dbReference>
<feature type="domain" description="Calcineurin-like phosphoesterase" evidence="2">
    <location>
        <begin position="58"/>
        <end position="220"/>
    </location>
</feature>
<sequence length="280" mass="31666">MLGLFKVPRHHLKKRAGIVTLIIVISLVSFGSYNAYSPIVNRYEMNINKPAGDISELNIVMASDMHFGLLSNREHAERLVKEINVLQPDIVLFPGDVFDDDVEQYIQQGIDEVMAGIQSTYGVYVSLGNHDKHEGTMEHLIKVLEDSNLEVLYDETVMIEDSFTLVGRKDLTDRNRLQVSALVDKVDMSKPIIMLDHQPYELDIAQQNGIDLLVAGHTHRGQVFPGNLFTSRIFEIDWGHLQKEQLHTVVSSGYGFWGPPIRIGSRAEIVQITVRFNKQS</sequence>
<dbReference type="PANTHER" id="PTHR31302:SF0">
    <property type="entry name" value="TRANSMEMBRANE PROTEIN WITH METALLOPHOSPHOESTERASE DOMAIN"/>
    <property type="match status" value="1"/>
</dbReference>
<organism evidence="3 4">
    <name type="scientific">Cytobacillus spartinae</name>
    <dbReference type="NCBI Taxonomy" id="3299023"/>
    <lineage>
        <taxon>Bacteria</taxon>
        <taxon>Bacillati</taxon>
        <taxon>Bacillota</taxon>
        <taxon>Bacilli</taxon>
        <taxon>Bacillales</taxon>
        <taxon>Bacillaceae</taxon>
        <taxon>Cytobacillus</taxon>
    </lineage>
</organism>
<accession>A0ABW6KE30</accession>
<keyword evidence="4" id="KW-1185">Reference proteome</keyword>
<reference evidence="3 4" key="1">
    <citation type="submission" date="2024-08" db="EMBL/GenBank/DDBJ databases">
        <title>Two novel Cytobacillus novel species.</title>
        <authorList>
            <person name="Liu G."/>
        </authorList>
    </citation>
    <scope>NUCLEOTIDE SEQUENCE [LARGE SCALE GENOMIC DNA]</scope>
    <source>
        <strain evidence="3 4">FJAT-54145</strain>
    </source>
</reference>
<dbReference type="InterPro" id="IPR004843">
    <property type="entry name" value="Calcineurin-like_PHP"/>
</dbReference>
<evidence type="ECO:0000313" key="4">
    <source>
        <dbReference type="Proteomes" id="UP001601059"/>
    </source>
</evidence>
<feature type="transmembrane region" description="Helical" evidence="1">
    <location>
        <begin position="16"/>
        <end position="36"/>
    </location>
</feature>